<dbReference type="PANTHER" id="PTHR23055:SF178">
    <property type="entry name" value="NEUROCALCIN HOMOLOG"/>
    <property type="match status" value="1"/>
</dbReference>
<dbReference type="OrthoDB" id="5470953at2"/>
<evidence type="ECO:0000256" key="3">
    <source>
        <dbReference type="ARBA" id="ARBA00022723"/>
    </source>
</evidence>
<evidence type="ECO:0000256" key="4">
    <source>
        <dbReference type="ARBA" id="ARBA00022737"/>
    </source>
</evidence>
<evidence type="ECO:0000313" key="10">
    <source>
        <dbReference type="Proteomes" id="UP000244081"/>
    </source>
</evidence>
<dbReference type="Proteomes" id="UP000244081">
    <property type="component" value="Unassembled WGS sequence"/>
</dbReference>
<keyword evidence="3" id="KW-0479">Metal-binding</keyword>
<evidence type="ECO:0000256" key="5">
    <source>
        <dbReference type="ARBA" id="ARBA00023288"/>
    </source>
</evidence>
<feature type="signal peptide" evidence="7">
    <location>
        <begin position="1"/>
        <end position="28"/>
    </location>
</feature>
<dbReference type="AlphaFoldDB" id="A0A2T5V1L6"/>
<dbReference type="Gene3D" id="1.10.238.10">
    <property type="entry name" value="EF-hand"/>
    <property type="match status" value="3"/>
</dbReference>
<protein>
    <submittedName>
        <fullName evidence="9">Ca2+-binding EF-hand superfamily protein</fullName>
    </submittedName>
</protein>
<keyword evidence="10" id="KW-1185">Reference proteome</keyword>
<dbReference type="InterPro" id="IPR002048">
    <property type="entry name" value="EF_hand_dom"/>
</dbReference>
<dbReference type="InterPro" id="IPR028846">
    <property type="entry name" value="Recoverin"/>
</dbReference>
<dbReference type="SUPFAM" id="SSF47473">
    <property type="entry name" value="EF-hand"/>
    <property type="match status" value="1"/>
</dbReference>
<evidence type="ECO:0000256" key="7">
    <source>
        <dbReference type="SAM" id="SignalP"/>
    </source>
</evidence>
<evidence type="ECO:0000259" key="8">
    <source>
        <dbReference type="PROSITE" id="PS50222"/>
    </source>
</evidence>
<dbReference type="RefSeq" id="WP_107991504.1">
    <property type="nucleotide sequence ID" value="NZ_QAYG01000010.1"/>
</dbReference>
<dbReference type="Pfam" id="PF13405">
    <property type="entry name" value="EF-hand_6"/>
    <property type="match status" value="1"/>
</dbReference>
<evidence type="ECO:0000313" key="9">
    <source>
        <dbReference type="EMBL" id="PTW57626.1"/>
    </source>
</evidence>
<keyword evidence="5" id="KW-0449">Lipoprotein</keyword>
<name>A0A2T5V1L6_9HYPH</name>
<evidence type="ECO:0000256" key="2">
    <source>
        <dbReference type="ARBA" id="ARBA00022707"/>
    </source>
</evidence>
<sequence length="235" mass="24667">MTAKSKKTLTRALILSGAGIAVAASAFAGVAVAQGRMQPGANGPAGGPDGRPGGPRMGMFQMMDTNKDGKVTKDEFLGQAGPFFARFDTNKDGTVTRDEIVQAMTKRMEERVARMSAPFDANGDGNVTKEEFDTFRAKRFALLDRNNDGEVDAEEVGVMMPMMGRGHGGWGGHHRGWGKGGPCQAGIRGGMMPNGMGYGGMGRGMPGWGMQDDDTPSSAPADLDNGRSDDSDAAQ</sequence>
<feature type="domain" description="EF-hand" evidence="8">
    <location>
        <begin position="83"/>
        <end position="110"/>
    </location>
</feature>
<feature type="region of interest" description="Disordered" evidence="6">
    <location>
        <begin position="204"/>
        <end position="235"/>
    </location>
</feature>
<reference evidence="9 10" key="1">
    <citation type="submission" date="2018-04" db="EMBL/GenBank/DDBJ databases">
        <title>Genomic Encyclopedia of Archaeal and Bacterial Type Strains, Phase II (KMG-II): from individual species to whole genera.</title>
        <authorList>
            <person name="Goeker M."/>
        </authorList>
    </citation>
    <scope>NUCLEOTIDE SEQUENCE [LARGE SCALE GENOMIC DNA]</scope>
    <source>
        <strain evidence="9 10">DSM 23382</strain>
    </source>
</reference>
<feature type="compositionally biased region" description="Basic and acidic residues" evidence="6">
    <location>
        <begin position="224"/>
        <end position="235"/>
    </location>
</feature>
<dbReference type="InterPro" id="IPR018247">
    <property type="entry name" value="EF_Hand_1_Ca_BS"/>
</dbReference>
<feature type="chain" id="PRO_5015462802" evidence="7">
    <location>
        <begin position="29"/>
        <end position="235"/>
    </location>
</feature>
<dbReference type="PROSITE" id="PS00018">
    <property type="entry name" value="EF_HAND_1"/>
    <property type="match status" value="2"/>
</dbReference>
<comment type="similarity">
    <text evidence="1">Belongs to the recoverin family.</text>
</comment>
<keyword evidence="4" id="KW-0677">Repeat</keyword>
<organism evidence="9 10">
    <name type="scientific">Breoghania corrubedonensis</name>
    <dbReference type="NCBI Taxonomy" id="665038"/>
    <lineage>
        <taxon>Bacteria</taxon>
        <taxon>Pseudomonadati</taxon>
        <taxon>Pseudomonadota</taxon>
        <taxon>Alphaproteobacteria</taxon>
        <taxon>Hyphomicrobiales</taxon>
        <taxon>Stappiaceae</taxon>
        <taxon>Breoghania</taxon>
    </lineage>
</organism>
<dbReference type="InterPro" id="IPR011992">
    <property type="entry name" value="EF-hand-dom_pair"/>
</dbReference>
<accession>A0A2T5V1L6</accession>
<dbReference type="SMART" id="SM00054">
    <property type="entry name" value="EFh"/>
    <property type="match status" value="4"/>
</dbReference>
<dbReference type="PANTHER" id="PTHR23055">
    <property type="entry name" value="CALCIUM BINDING PROTEINS"/>
    <property type="match status" value="1"/>
</dbReference>
<keyword evidence="7" id="KW-0732">Signal</keyword>
<dbReference type="PROSITE" id="PS50222">
    <property type="entry name" value="EF_HAND_2"/>
    <property type="match status" value="2"/>
</dbReference>
<evidence type="ECO:0000256" key="1">
    <source>
        <dbReference type="ARBA" id="ARBA00006049"/>
    </source>
</evidence>
<gene>
    <name evidence="9" type="ORF">C8N35_110105</name>
</gene>
<keyword evidence="2" id="KW-0519">Myristate</keyword>
<dbReference type="Pfam" id="PF13202">
    <property type="entry name" value="EF-hand_5"/>
    <property type="match status" value="3"/>
</dbReference>
<proteinExistence type="inferred from homology"/>
<comment type="caution">
    <text evidence="9">The sequence shown here is derived from an EMBL/GenBank/DDBJ whole genome shotgun (WGS) entry which is preliminary data.</text>
</comment>
<dbReference type="GO" id="GO:0005509">
    <property type="term" value="F:calcium ion binding"/>
    <property type="evidence" value="ECO:0007669"/>
    <property type="project" value="InterPro"/>
</dbReference>
<dbReference type="EMBL" id="QAYG01000010">
    <property type="protein sequence ID" value="PTW57626.1"/>
    <property type="molecule type" value="Genomic_DNA"/>
</dbReference>
<feature type="domain" description="EF-hand" evidence="8">
    <location>
        <begin position="131"/>
        <end position="166"/>
    </location>
</feature>
<evidence type="ECO:0000256" key="6">
    <source>
        <dbReference type="SAM" id="MobiDB-lite"/>
    </source>
</evidence>